<feature type="non-terminal residue" evidence="1">
    <location>
        <position position="207"/>
    </location>
</feature>
<dbReference type="EMBL" id="CAUYUJ010015367">
    <property type="protein sequence ID" value="CAK0853026.1"/>
    <property type="molecule type" value="Genomic_DNA"/>
</dbReference>
<dbReference type="Proteomes" id="UP001189429">
    <property type="component" value="Unassembled WGS sequence"/>
</dbReference>
<comment type="caution">
    <text evidence="1">The sequence shown here is derived from an EMBL/GenBank/DDBJ whole genome shotgun (WGS) entry which is preliminary data.</text>
</comment>
<protein>
    <submittedName>
        <fullName evidence="1">Uncharacterized protein</fullName>
    </submittedName>
</protein>
<name>A0ABN9U2J7_9DINO</name>
<accession>A0ABN9U2J7</accession>
<proteinExistence type="predicted"/>
<evidence type="ECO:0000313" key="1">
    <source>
        <dbReference type="EMBL" id="CAK0853026.1"/>
    </source>
</evidence>
<sequence>MAFKGIILSAAYSGLETYLLSKQDLRRLDAVVLGFARVVLRDRKPEIIEGAPDGARLKYRSLSESTLLTKMRITNARAELLVRRLRQWQRFVEYPQDSRQPLVALFGTLEGLEEADTFLEDGTVSPSANPWAQLLQKDLQALQYLEGGPEFLAEYTVRDIFTRDMVGRLFCRFNPEKLRKVPEVRGDDPEVVCGQVFYSKGALRAHQ</sequence>
<evidence type="ECO:0000313" key="2">
    <source>
        <dbReference type="Proteomes" id="UP001189429"/>
    </source>
</evidence>
<keyword evidence="2" id="KW-1185">Reference proteome</keyword>
<reference evidence="1" key="1">
    <citation type="submission" date="2023-10" db="EMBL/GenBank/DDBJ databases">
        <authorList>
            <person name="Chen Y."/>
            <person name="Shah S."/>
            <person name="Dougan E. K."/>
            <person name="Thang M."/>
            <person name="Chan C."/>
        </authorList>
    </citation>
    <scope>NUCLEOTIDE SEQUENCE [LARGE SCALE GENOMIC DNA]</scope>
</reference>
<gene>
    <name evidence="1" type="ORF">PCOR1329_LOCUS44636</name>
</gene>
<organism evidence="1 2">
    <name type="scientific">Prorocentrum cordatum</name>
    <dbReference type="NCBI Taxonomy" id="2364126"/>
    <lineage>
        <taxon>Eukaryota</taxon>
        <taxon>Sar</taxon>
        <taxon>Alveolata</taxon>
        <taxon>Dinophyceae</taxon>
        <taxon>Prorocentrales</taxon>
        <taxon>Prorocentraceae</taxon>
        <taxon>Prorocentrum</taxon>
    </lineage>
</organism>